<dbReference type="SUPFAM" id="SSF48452">
    <property type="entry name" value="TPR-like"/>
    <property type="match status" value="1"/>
</dbReference>
<evidence type="ECO:0000313" key="8">
    <source>
        <dbReference type="EMBL" id="MBO0935122.1"/>
    </source>
</evidence>
<gene>
    <name evidence="8" type="ORF">J2I47_01050</name>
</gene>
<protein>
    <submittedName>
        <fullName evidence="8">RagB/SusD family nutrient uptake outer membrane protein</fullName>
    </submittedName>
</protein>
<comment type="caution">
    <text evidence="8">The sequence shown here is derived from an EMBL/GenBank/DDBJ whole genome shotgun (WGS) entry which is preliminary data.</text>
</comment>
<feature type="domain" description="SusD-like N-terminal" evidence="7">
    <location>
        <begin position="66"/>
        <end position="228"/>
    </location>
</feature>
<sequence length="570" mass="63027">MKKITILAFVLTLGLATSCKDEFLDVAPKAVLGANNFYNRVGVGYLLTGAYSLLDGVGAGTTSWHGSADNWIYGSVASDDAYKGSTSGDQPEISYIEYKAIQPDNSHFRGKWQAVYDGVARSNDALQAVEKATDMSEAEKVLVRAQARFLRGHYHFEAKKMFNMVPFIDEKTYDPTNLNSTKVTNDKNIWPNIEADLKFAYDNLPEVQSQKGRVTKWGAAAMLGKAYLFQQKFAEAKPLFEAIIASGKYSLMPKYADNHKAVTNNNAESIFEIQFSVNDGAGGGENGNQGATLNYPYGGPTTCCGFYQPSQNLVNAFKTDANGLPLPTTFNDADVTSDQGVESTAPFTPYAGPLDPRLDHTVGRRGIPYLDWGIMPGKAWVRDQGNGGPYEGKKHLFQKSDVGTNTFSGNSRLNANNYRLIRLSHVYLWLAECEIEVGSLEKARDYINVIRRRAANPDGFVKLDDGKPAANYVVKEYTTPFADKAAARTAVRFEHRLEFAMEGHRFFDLVRWGIAAETLNAYMAKEARLRSYFNGATFAKGKHEYYPIPVQEILNSKVAGAETLKQNPGY</sequence>
<reference evidence="8" key="1">
    <citation type="submission" date="2021-03" db="EMBL/GenBank/DDBJ databases">
        <title>Fibrella sp. HMF5335 genome sequencing and assembly.</title>
        <authorList>
            <person name="Kang H."/>
            <person name="Kim H."/>
            <person name="Bae S."/>
            <person name="Joh K."/>
        </authorList>
    </citation>
    <scope>NUCLEOTIDE SEQUENCE</scope>
    <source>
        <strain evidence="8">HMF5335</strain>
    </source>
</reference>
<keyword evidence="4" id="KW-0472">Membrane</keyword>
<dbReference type="InterPro" id="IPR033985">
    <property type="entry name" value="SusD-like_N"/>
</dbReference>
<proteinExistence type="inferred from homology"/>
<dbReference type="InterPro" id="IPR011990">
    <property type="entry name" value="TPR-like_helical_dom_sf"/>
</dbReference>
<keyword evidence="5" id="KW-0998">Cell outer membrane</keyword>
<evidence type="ECO:0000259" key="7">
    <source>
        <dbReference type="Pfam" id="PF14322"/>
    </source>
</evidence>
<dbReference type="InterPro" id="IPR012944">
    <property type="entry name" value="SusD_RagB_dom"/>
</dbReference>
<name>A0A939JZJ4_9BACT</name>
<accession>A0A939JZJ4</accession>
<dbReference type="AlphaFoldDB" id="A0A939JZJ4"/>
<evidence type="ECO:0000256" key="3">
    <source>
        <dbReference type="ARBA" id="ARBA00022729"/>
    </source>
</evidence>
<keyword evidence="3" id="KW-0732">Signal</keyword>
<evidence type="ECO:0000256" key="4">
    <source>
        <dbReference type="ARBA" id="ARBA00023136"/>
    </source>
</evidence>
<dbReference type="Pfam" id="PF07980">
    <property type="entry name" value="SusD_RagB"/>
    <property type="match status" value="1"/>
</dbReference>
<dbReference type="EMBL" id="JAFMYV010000001">
    <property type="protein sequence ID" value="MBO0935122.1"/>
    <property type="molecule type" value="Genomic_DNA"/>
</dbReference>
<dbReference type="RefSeq" id="WP_207362690.1">
    <property type="nucleotide sequence ID" value="NZ_JAFMYV010000001.1"/>
</dbReference>
<feature type="domain" description="RagB/SusD" evidence="6">
    <location>
        <begin position="268"/>
        <end position="570"/>
    </location>
</feature>
<dbReference type="PROSITE" id="PS51257">
    <property type="entry name" value="PROKAR_LIPOPROTEIN"/>
    <property type="match status" value="1"/>
</dbReference>
<evidence type="ECO:0000256" key="2">
    <source>
        <dbReference type="ARBA" id="ARBA00006275"/>
    </source>
</evidence>
<comment type="similarity">
    <text evidence="2">Belongs to the SusD family.</text>
</comment>
<keyword evidence="9" id="KW-1185">Reference proteome</keyword>
<evidence type="ECO:0000256" key="5">
    <source>
        <dbReference type="ARBA" id="ARBA00023237"/>
    </source>
</evidence>
<dbReference type="Gene3D" id="1.25.40.390">
    <property type="match status" value="1"/>
</dbReference>
<dbReference type="Proteomes" id="UP000664034">
    <property type="component" value="Unassembled WGS sequence"/>
</dbReference>
<evidence type="ECO:0000259" key="6">
    <source>
        <dbReference type="Pfam" id="PF07980"/>
    </source>
</evidence>
<dbReference type="Pfam" id="PF14322">
    <property type="entry name" value="SusD-like_3"/>
    <property type="match status" value="1"/>
</dbReference>
<evidence type="ECO:0000256" key="1">
    <source>
        <dbReference type="ARBA" id="ARBA00004442"/>
    </source>
</evidence>
<evidence type="ECO:0000313" key="9">
    <source>
        <dbReference type="Proteomes" id="UP000664034"/>
    </source>
</evidence>
<comment type="subcellular location">
    <subcellularLocation>
        <location evidence="1">Cell outer membrane</location>
    </subcellularLocation>
</comment>
<organism evidence="8 9">
    <name type="scientific">Fibrella rubiginis</name>
    <dbReference type="NCBI Taxonomy" id="2817060"/>
    <lineage>
        <taxon>Bacteria</taxon>
        <taxon>Pseudomonadati</taxon>
        <taxon>Bacteroidota</taxon>
        <taxon>Cytophagia</taxon>
        <taxon>Cytophagales</taxon>
        <taxon>Spirosomataceae</taxon>
        <taxon>Fibrella</taxon>
    </lineage>
</organism>
<dbReference type="GO" id="GO:0009279">
    <property type="term" value="C:cell outer membrane"/>
    <property type="evidence" value="ECO:0007669"/>
    <property type="project" value="UniProtKB-SubCell"/>
</dbReference>